<dbReference type="GO" id="GO:0005634">
    <property type="term" value="C:nucleus"/>
    <property type="evidence" value="ECO:0007669"/>
    <property type="project" value="TreeGrafter"/>
</dbReference>
<proteinExistence type="predicted"/>
<evidence type="ECO:0000256" key="1">
    <source>
        <dbReference type="ARBA" id="ARBA00022691"/>
    </source>
</evidence>
<dbReference type="GO" id="GO:0042054">
    <property type="term" value="F:histone methyltransferase activity"/>
    <property type="evidence" value="ECO:0007669"/>
    <property type="project" value="TreeGrafter"/>
</dbReference>
<reference evidence="2 3" key="1">
    <citation type="journal article" date="2018" name="Proc. Natl. Acad. Sci. U.S.A.">
        <title>Draft genome sequence of Camellia sinensis var. sinensis provides insights into the evolution of the tea genome and tea quality.</title>
        <authorList>
            <person name="Wei C."/>
            <person name="Yang H."/>
            <person name="Wang S."/>
            <person name="Zhao J."/>
            <person name="Liu C."/>
            <person name="Gao L."/>
            <person name="Xia E."/>
            <person name="Lu Y."/>
            <person name="Tai Y."/>
            <person name="She G."/>
            <person name="Sun J."/>
            <person name="Cao H."/>
            <person name="Tong W."/>
            <person name="Gao Q."/>
            <person name="Li Y."/>
            <person name="Deng W."/>
            <person name="Jiang X."/>
            <person name="Wang W."/>
            <person name="Chen Q."/>
            <person name="Zhang S."/>
            <person name="Li H."/>
            <person name="Wu J."/>
            <person name="Wang P."/>
            <person name="Li P."/>
            <person name="Shi C."/>
            <person name="Zheng F."/>
            <person name="Jian J."/>
            <person name="Huang B."/>
            <person name="Shan D."/>
            <person name="Shi M."/>
            <person name="Fang C."/>
            <person name="Yue Y."/>
            <person name="Li F."/>
            <person name="Li D."/>
            <person name="Wei S."/>
            <person name="Han B."/>
            <person name="Jiang C."/>
            <person name="Yin Y."/>
            <person name="Xia T."/>
            <person name="Zhang Z."/>
            <person name="Bennetzen J.L."/>
            <person name="Zhao S."/>
            <person name="Wan X."/>
        </authorList>
    </citation>
    <scope>NUCLEOTIDE SEQUENCE [LARGE SCALE GENOMIC DNA]</scope>
    <source>
        <strain evidence="3">cv. Shuchazao</strain>
        <tissue evidence="2">Leaf</tissue>
    </source>
</reference>
<protein>
    <submittedName>
        <fullName evidence="2">Uncharacterized protein</fullName>
    </submittedName>
</protein>
<dbReference type="EMBL" id="SDRB02003101">
    <property type="protein sequence ID" value="THG18367.1"/>
    <property type="molecule type" value="Genomic_DNA"/>
</dbReference>
<keyword evidence="1" id="KW-0949">S-adenosyl-L-methionine</keyword>
<organism evidence="2 3">
    <name type="scientific">Camellia sinensis var. sinensis</name>
    <name type="common">China tea</name>
    <dbReference type="NCBI Taxonomy" id="542762"/>
    <lineage>
        <taxon>Eukaryota</taxon>
        <taxon>Viridiplantae</taxon>
        <taxon>Streptophyta</taxon>
        <taxon>Embryophyta</taxon>
        <taxon>Tracheophyta</taxon>
        <taxon>Spermatophyta</taxon>
        <taxon>Magnoliopsida</taxon>
        <taxon>eudicotyledons</taxon>
        <taxon>Gunneridae</taxon>
        <taxon>Pentapetalae</taxon>
        <taxon>asterids</taxon>
        <taxon>Ericales</taxon>
        <taxon>Theaceae</taxon>
        <taxon>Camellia</taxon>
    </lineage>
</organism>
<keyword evidence="3" id="KW-1185">Reference proteome</keyword>
<accession>A0A4V3WQ02</accession>
<dbReference type="AlphaFoldDB" id="A0A4V3WQ02"/>
<name>A0A4V3WQ02_CAMSN</name>
<dbReference type="Proteomes" id="UP000306102">
    <property type="component" value="Unassembled WGS sequence"/>
</dbReference>
<dbReference type="InterPro" id="IPR029063">
    <property type="entry name" value="SAM-dependent_MTases_sf"/>
</dbReference>
<gene>
    <name evidence="2" type="ORF">TEA_003346</name>
</gene>
<evidence type="ECO:0000313" key="2">
    <source>
        <dbReference type="EMBL" id="THG18367.1"/>
    </source>
</evidence>
<dbReference type="PANTHER" id="PTHR11006:SF53">
    <property type="entry name" value="PROTEIN ARGININE N-METHYLTRANSFERASE 3"/>
    <property type="match status" value="1"/>
</dbReference>
<dbReference type="InterPro" id="IPR025799">
    <property type="entry name" value="Arg_MeTrfase"/>
</dbReference>
<dbReference type="STRING" id="542762.A0A4V3WQ02"/>
<dbReference type="GO" id="GO:0016274">
    <property type="term" value="F:protein-arginine N-methyltransferase activity"/>
    <property type="evidence" value="ECO:0007669"/>
    <property type="project" value="InterPro"/>
</dbReference>
<dbReference type="PANTHER" id="PTHR11006">
    <property type="entry name" value="PROTEIN ARGININE N-METHYLTRANSFERASE"/>
    <property type="match status" value="1"/>
</dbReference>
<comment type="caution">
    <text evidence="2">The sequence shown here is derived from an EMBL/GenBank/DDBJ whole genome shotgun (WGS) entry which is preliminary data.</text>
</comment>
<sequence>MGIPSTMRDAWANQRYSLLIASPTEDQKILNSRRHTQEGVRAGVKTASIACVGSDVPTKIPNICGQYGNSGGARTKFHTGKSSGKVEEIELPVAQVDIIISEWMGYFLLFENMLNTVLYARDK</sequence>
<evidence type="ECO:0000313" key="3">
    <source>
        <dbReference type="Proteomes" id="UP000306102"/>
    </source>
</evidence>
<dbReference type="Gene3D" id="3.40.50.150">
    <property type="entry name" value="Vaccinia Virus protein VP39"/>
    <property type="match status" value="1"/>
</dbReference>